<keyword evidence="3" id="KW-0862">Zinc</keyword>
<keyword evidence="2" id="KW-0863">Zinc-finger</keyword>
<dbReference type="GO" id="GO:0008270">
    <property type="term" value="F:zinc ion binding"/>
    <property type="evidence" value="ECO:0007669"/>
    <property type="project" value="UniProtKB-KW"/>
</dbReference>
<dbReference type="SUPFAM" id="SSF57903">
    <property type="entry name" value="FYVE/PHD zinc finger"/>
    <property type="match status" value="1"/>
</dbReference>
<sequence>MEQKTMDKSNKGTSQGRKIINGPLGRPPKMKDKFSRIVVKKKIGMGETDKGIGVNVYKKNGNHTKADVHGKEKGRREEKQLLRDQIVSMLKKAGWTIQYRQRQYKDYQDAVYVDRDGRTYWSVTLAYGKLKERTDAGDADEKDVAAFSPMLEEVFSMLFRITEKGKKKQEGAGNTSKVIAKEESSKNKPPVRRRKKVGAGMDKNGDDPNDDICNICADGDDLMCCDACPLAFHNVCLGVESTCLAFMGRMLDILSATICLFECQKVISYLYNATVCSSAEF</sequence>
<dbReference type="InterPro" id="IPR042163">
    <property type="entry name" value="PHF12"/>
</dbReference>
<dbReference type="GO" id="GO:0005634">
    <property type="term" value="C:nucleus"/>
    <property type="evidence" value="ECO:0007669"/>
    <property type="project" value="TreeGrafter"/>
</dbReference>
<dbReference type="PANTHER" id="PTHR46309">
    <property type="entry name" value="PHD FINGER PROTEIN 12"/>
    <property type="match status" value="1"/>
</dbReference>
<evidence type="ECO:0000256" key="4">
    <source>
        <dbReference type="SAM" id="MobiDB-lite"/>
    </source>
</evidence>
<evidence type="ECO:0000256" key="1">
    <source>
        <dbReference type="ARBA" id="ARBA00022723"/>
    </source>
</evidence>
<dbReference type="EMBL" id="CACTIH010001807">
    <property type="protein sequence ID" value="CAA2963134.1"/>
    <property type="molecule type" value="Genomic_DNA"/>
</dbReference>
<dbReference type="AlphaFoldDB" id="A0A8S0QBU8"/>
<evidence type="ECO:0000313" key="6">
    <source>
        <dbReference type="EMBL" id="CAA2963134.1"/>
    </source>
</evidence>
<dbReference type="Proteomes" id="UP000594638">
    <property type="component" value="Unassembled WGS sequence"/>
</dbReference>
<dbReference type="InterPro" id="IPR054292">
    <property type="entry name" value="DUF7028"/>
</dbReference>
<protein>
    <submittedName>
        <fullName evidence="6">Increased DNA methylation 1-like isoform X1</fullName>
    </submittedName>
</protein>
<feature type="domain" description="DUF7028" evidence="5">
    <location>
        <begin position="70"/>
        <end position="132"/>
    </location>
</feature>
<keyword evidence="1" id="KW-0479">Metal-binding</keyword>
<name>A0A8S0QBU8_OLEEU</name>
<dbReference type="GO" id="GO:0006357">
    <property type="term" value="P:regulation of transcription by RNA polymerase II"/>
    <property type="evidence" value="ECO:0007669"/>
    <property type="project" value="TreeGrafter"/>
</dbReference>
<dbReference type="Gene3D" id="3.30.40.10">
    <property type="entry name" value="Zinc/RING finger domain, C3HC4 (zinc finger)"/>
    <property type="match status" value="1"/>
</dbReference>
<dbReference type="InterPro" id="IPR013083">
    <property type="entry name" value="Znf_RING/FYVE/PHD"/>
</dbReference>
<reference evidence="6 7" key="1">
    <citation type="submission" date="2019-12" db="EMBL/GenBank/DDBJ databases">
        <authorList>
            <person name="Alioto T."/>
            <person name="Alioto T."/>
            <person name="Gomez Garrido J."/>
        </authorList>
    </citation>
    <scope>NUCLEOTIDE SEQUENCE [LARGE SCALE GENOMIC DNA]</scope>
</reference>
<comment type="caution">
    <text evidence="6">The sequence shown here is derived from an EMBL/GenBank/DDBJ whole genome shotgun (WGS) entry which is preliminary data.</text>
</comment>
<proteinExistence type="predicted"/>
<dbReference type="Pfam" id="PF22970">
    <property type="entry name" value="DUF7028"/>
    <property type="match status" value="1"/>
</dbReference>
<dbReference type="GO" id="GO:0003714">
    <property type="term" value="F:transcription corepressor activity"/>
    <property type="evidence" value="ECO:0007669"/>
    <property type="project" value="InterPro"/>
</dbReference>
<dbReference type="OrthoDB" id="429143at2759"/>
<accession>A0A8S0QBU8</accession>
<feature type="compositionally biased region" description="Basic and acidic residues" evidence="4">
    <location>
        <begin position="1"/>
        <end position="10"/>
    </location>
</feature>
<evidence type="ECO:0000313" key="7">
    <source>
        <dbReference type="Proteomes" id="UP000594638"/>
    </source>
</evidence>
<organism evidence="6 7">
    <name type="scientific">Olea europaea subsp. europaea</name>
    <dbReference type="NCBI Taxonomy" id="158383"/>
    <lineage>
        <taxon>Eukaryota</taxon>
        <taxon>Viridiplantae</taxon>
        <taxon>Streptophyta</taxon>
        <taxon>Embryophyta</taxon>
        <taxon>Tracheophyta</taxon>
        <taxon>Spermatophyta</taxon>
        <taxon>Magnoliopsida</taxon>
        <taxon>eudicotyledons</taxon>
        <taxon>Gunneridae</taxon>
        <taxon>Pentapetalae</taxon>
        <taxon>asterids</taxon>
        <taxon>lamiids</taxon>
        <taxon>Lamiales</taxon>
        <taxon>Oleaceae</taxon>
        <taxon>Oleeae</taxon>
        <taxon>Olea</taxon>
    </lineage>
</organism>
<dbReference type="Gramene" id="OE9A018486T1">
    <property type="protein sequence ID" value="OE9A018486C1"/>
    <property type="gene ID" value="OE9A018486"/>
</dbReference>
<feature type="region of interest" description="Disordered" evidence="4">
    <location>
        <begin position="166"/>
        <end position="203"/>
    </location>
</feature>
<gene>
    <name evidence="6" type="ORF">OLEA9_A018486</name>
</gene>
<dbReference type="PANTHER" id="PTHR46309:SF1">
    <property type="entry name" value="PHD FINGER PROTEIN 12"/>
    <property type="match status" value="1"/>
</dbReference>
<evidence type="ECO:0000259" key="5">
    <source>
        <dbReference type="Pfam" id="PF22970"/>
    </source>
</evidence>
<dbReference type="InterPro" id="IPR011011">
    <property type="entry name" value="Znf_FYVE_PHD"/>
</dbReference>
<keyword evidence="7" id="KW-1185">Reference proteome</keyword>
<feature type="region of interest" description="Disordered" evidence="4">
    <location>
        <begin position="1"/>
        <end position="33"/>
    </location>
</feature>
<evidence type="ECO:0000256" key="2">
    <source>
        <dbReference type="ARBA" id="ARBA00022771"/>
    </source>
</evidence>
<evidence type="ECO:0000256" key="3">
    <source>
        <dbReference type="ARBA" id="ARBA00022833"/>
    </source>
</evidence>